<organism evidence="1 2">
    <name type="scientific">Gossypium davidsonii</name>
    <name type="common">Davidson's cotton</name>
    <name type="synonym">Gossypium klotzschianum subsp. davidsonii</name>
    <dbReference type="NCBI Taxonomy" id="34287"/>
    <lineage>
        <taxon>Eukaryota</taxon>
        <taxon>Viridiplantae</taxon>
        <taxon>Streptophyta</taxon>
        <taxon>Embryophyta</taxon>
        <taxon>Tracheophyta</taxon>
        <taxon>Spermatophyta</taxon>
        <taxon>Magnoliopsida</taxon>
        <taxon>eudicotyledons</taxon>
        <taxon>Gunneridae</taxon>
        <taxon>Pentapetalae</taxon>
        <taxon>rosids</taxon>
        <taxon>malvids</taxon>
        <taxon>Malvales</taxon>
        <taxon>Malvaceae</taxon>
        <taxon>Malvoideae</taxon>
        <taxon>Gossypium</taxon>
    </lineage>
</organism>
<reference evidence="1 2" key="1">
    <citation type="journal article" date="2019" name="Genome Biol. Evol.">
        <title>Insights into the evolution of the New World diploid cottons (Gossypium, subgenus Houzingenia) based on genome sequencing.</title>
        <authorList>
            <person name="Grover C.E."/>
            <person name="Arick M.A. 2nd"/>
            <person name="Thrash A."/>
            <person name="Conover J.L."/>
            <person name="Sanders W.S."/>
            <person name="Peterson D.G."/>
            <person name="Frelichowski J.E."/>
            <person name="Scheffler J.A."/>
            <person name="Scheffler B.E."/>
            <person name="Wendel J.F."/>
        </authorList>
    </citation>
    <scope>NUCLEOTIDE SEQUENCE [LARGE SCALE GENOMIC DNA]</scope>
    <source>
        <strain evidence="1">27</strain>
        <tissue evidence="1">Leaf</tissue>
    </source>
</reference>
<protein>
    <submittedName>
        <fullName evidence="1">Uncharacterized protein</fullName>
    </submittedName>
</protein>
<evidence type="ECO:0000313" key="2">
    <source>
        <dbReference type="Proteomes" id="UP000593561"/>
    </source>
</evidence>
<gene>
    <name evidence="1" type="ORF">Godav_014831</name>
</gene>
<proteinExistence type="predicted"/>
<dbReference type="AlphaFoldDB" id="A0A7J8RLA0"/>
<comment type="caution">
    <text evidence="1">The sequence shown here is derived from an EMBL/GenBank/DDBJ whole genome shotgun (WGS) entry which is preliminary data.</text>
</comment>
<dbReference type="Proteomes" id="UP000593561">
    <property type="component" value="Unassembled WGS sequence"/>
</dbReference>
<evidence type="ECO:0000313" key="1">
    <source>
        <dbReference type="EMBL" id="MBA0614541.1"/>
    </source>
</evidence>
<name>A0A7J8RLA0_GOSDV</name>
<feature type="non-terminal residue" evidence="1">
    <location>
        <position position="29"/>
    </location>
</feature>
<sequence>MERATDYYNENRILGQGTVYKGMLIDGSI</sequence>
<keyword evidence="2" id="KW-1185">Reference proteome</keyword>
<dbReference type="EMBL" id="JABFAC010000006">
    <property type="protein sequence ID" value="MBA0614541.1"/>
    <property type="molecule type" value="Genomic_DNA"/>
</dbReference>
<accession>A0A7J8RLA0</accession>